<accession>A0AAF0DRI0</accession>
<reference evidence="7" key="1">
    <citation type="submission" date="2023-03" db="EMBL/GenBank/DDBJ databases">
        <title>Emydomyces testavorans Genome Sequence.</title>
        <authorList>
            <person name="Hoyer L."/>
        </authorList>
    </citation>
    <scope>NUCLEOTIDE SEQUENCE</scope>
    <source>
        <strain evidence="7">16-2883</strain>
    </source>
</reference>
<evidence type="ECO:0000256" key="1">
    <source>
        <dbReference type="ARBA" id="ARBA00004370"/>
    </source>
</evidence>
<dbReference type="GO" id="GO:0016020">
    <property type="term" value="C:membrane"/>
    <property type="evidence" value="ECO:0007669"/>
    <property type="project" value="UniProtKB-SubCell"/>
</dbReference>
<keyword evidence="3 6" id="KW-1133">Transmembrane helix</keyword>
<evidence type="ECO:0000313" key="8">
    <source>
        <dbReference type="Proteomes" id="UP001219355"/>
    </source>
</evidence>
<gene>
    <name evidence="7" type="primary">CSH1</name>
    <name evidence="7" type="ORF">PRK78_007486</name>
</gene>
<name>A0AAF0DRI0_9EURO</name>
<evidence type="ECO:0000256" key="5">
    <source>
        <dbReference type="SAM" id="MobiDB-lite"/>
    </source>
</evidence>
<evidence type="ECO:0000256" key="3">
    <source>
        <dbReference type="ARBA" id="ARBA00022989"/>
    </source>
</evidence>
<comment type="subcellular location">
    <subcellularLocation>
        <location evidence="1">Membrane</location>
    </subcellularLocation>
</comment>
<dbReference type="PANTHER" id="PTHR32385:SF20">
    <property type="entry name" value="MANNOSYL PHOSPHORYLINOSITOL CERAMIDE SYNTHASE CSH1-RELATED"/>
    <property type="match status" value="1"/>
</dbReference>
<evidence type="ECO:0000256" key="4">
    <source>
        <dbReference type="ARBA" id="ARBA00023136"/>
    </source>
</evidence>
<dbReference type="Proteomes" id="UP001219355">
    <property type="component" value="Chromosome 5"/>
</dbReference>
<dbReference type="EMBL" id="CP120631">
    <property type="protein sequence ID" value="WEW61986.1"/>
    <property type="molecule type" value="Genomic_DNA"/>
</dbReference>
<feature type="region of interest" description="Disordered" evidence="5">
    <location>
        <begin position="165"/>
        <end position="191"/>
    </location>
</feature>
<evidence type="ECO:0000256" key="6">
    <source>
        <dbReference type="SAM" id="Phobius"/>
    </source>
</evidence>
<proteinExistence type="predicted"/>
<keyword evidence="4 6" id="KW-0472">Membrane</keyword>
<sequence length="191" mass="22022">MGAVPQHPFFLRVIDSLQSYDRNWVLPYITVMYSTGPLFLSVIWKQYISGHPSESERVRVIMSDEYNENPWSFFTHHQGSSWHGKDARLIFWMGGHWILLTVLGFVLAGVVGVFLWWGYRRLLIFGSKYCHGYSPVSSRPSGAILHSPRSFSPSRKLGILPSFLQRRSSSTKRDEEHGSTDSAYELLRRPE</sequence>
<evidence type="ECO:0000256" key="2">
    <source>
        <dbReference type="ARBA" id="ARBA00022692"/>
    </source>
</evidence>
<dbReference type="GO" id="GO:0000030">
    <property type="term" value="F:mannosyltransferase activity"/>
    <property type="evidence" value="ECO:0007669"/>
    <property type="project" value="TreeGrafter"/>
</dbReference>
<evidence type="ECO:0000313" key="7">
    <source>
        <dbReference type="EMBL" id="WEW61986.1"/>
    </source>
</evidence>
<dbReference type="InterPro" id="IPR051706">
    <property type="entry name" value="Glycosyltransferase_domain"/>
</dbReference>
<organism evidence="7 8">
    <name type="scientific">Emydomyces testavorans</name>
    <dbReference type="NCBI Taxonomy" id="2070801"/>
    <lineage>
        <taxon>Eukaryota</taxon>
        <taxon>Fungi</taxon>
        <taxon>Dikarya</taxon>
        <taxon>Ascomycota</taxon>
        <taxon>Pezizomycotina</taxon>
        <taxon>Eurotiomycetes</taxon>
        <taxon>Eurotiomycetidae</taxon>
        <taxon>Onygenales</taxon>
        <taxon>Nannizziopsiaceae</taxon>
        <taxon>Emydomyces</taxon>
    </lineage>
</organism>
<protein>
    <submittedName>
        <fullName evidence="7">CSG1/SUR1-like protein</fullName>
    </submittedName>
</protein>
<feature type="transmembrane region" description="Helical" evidence="6">
    <location>
        <begin position="25"/>
        <end position="44"/>
    </location>
</feature>
<dbReference type="PANTHER" id="PTHR32385">
    <property type="entry name" value="MANNOSYL PHOSPHORYLINOSITOL CERAMIDE SYNTHASE"/>
    <property type="match status" value="1"/>
</dbReference>
<keyword evidence="8" id="KW-1185">Reference proteome</keyword>
<dbReference type="GO" id="GO:0051999">
    <property type="term" value="P:mannosyl-inositol phosphorylceramide biosynthetic process"/>
    <property type="evidence" value="ECO:0007669"/>
    <property type="project" value="TreeGrafter"/>
</dbReference>
<feature type="transmembrane region" description="Helical" evidence="6">
    <location>
        <begin position="97"/>
        <end position="119"/>
    </location>
</feature>
<keyword evidence="2 6" id="KW-0812">Transmembrane</keyword>
<dbReference type="AlphaFoldDB" id="A0AAF0DRI0"/>